<keyword evidence="9 14" id="KW-1133">Transmembrane helix</keyword>
<evidence type="ECO:0000256" key="4">
    <source>
        <dbReference type="ARBA" id="ARBA00017504"/>
    </source>
</evidence>
<dbReference type="EC" id="1.3.99.-" evidence="14 15"/>
<comment type="subcellular location">
    <subcellularLocation>
        <location evidence="1 14">Cell membrane</location>
        <topology evidence="1 14">Multi-pass membrane protein</topology>
    </subcellularLocation>
</comment>
<keyword evidence="5 14" id="KW-1003">Cell membrane</keyword>
<comment type="similarity">
    <text evidence="3 14 15">Belongs to the HemJ family.</text>
</comment>
<comment type="cofactor">
    <cofactor evidence="14 15">
        <name>heme b</name>
        <dbReference type="ChEBI" id="CHEBI:60344"/>
    </cofactor>
    <text evidence="14 15">Binds 1 heme b (iron(II)-protoporphyrin IX) group per subunit.</text>
</comment>
<feature type="transmembrane region" description="Helical" evidence="14">
    <location>
        <begin position="81"/>
        <end position="98"/>
    </location>
</feature>
<dbReference type="PANTHER" id="PTHR40255">
    <property type="entry name" value="UPF0093 MEMBRANE PROTEIN SLR1790"/>
    <property type="match status" value="1"/>
</dbReference>
<evidence type="ECO:0000256" key="8">
    <source>
        <dbReference type="ARBA" id="ARBA00022723"/>
    </source>
</evidence>
<evidence type="ECO:0000256" key="2">
    <source>
        <dbReference type="ARBA" id="ARBA00005073"/>
    </source>
</evidence>
<comment type="catalytic activity">
    <reaction evidence="13 14 15">
        <text>protoporphyrinogen IX + 3 A = protoporphyrin IX + 3 AH2</text>
        <dbReference type="Rhea" id="RHEA:62000"/>
        <dbReference type="ChEBI" id="CHEBI:13193"/>
        <dbReference type="ChEBI" id="CHEBI:17499"/>
        <dbReference type="ChEBI" id="CHEBI:57306"/>
        <dbReference type="ChEBI" id="CHEBI:57307"/>
    </reaction>
</comment>
<name>A0ABX2XV54_9GAMM</name>
<dbReference type="Proteomes" id="UP000093336">
    <property type="component" value="Unassembled WGS sequence"/>
</dbReference>
<dbReference type="HAMAP" id="MF_02239">
    <property type="entry name" value="HemJ"/>
    <property type="match status" value="1"/>
</dbReference>
<evidence type="ECO:0000313" key="16">
    <source>
        <dbReference type="EMBL" id="OCH98523.1"/>
    </source>
</evidence>
<comment type="subunit">
    <text evidence="14">Homodimer.</text>
</comment>
<feature type="transmembrane region" description="Helical" evidence="14">
    <location>
        <begin position="119"/>
        <end position="137"/>
    </location>
</feature>
<evidence type="ECO:0000256" key="9">
    <source>
        <dbReference type="ARBA" id="ARBA00022989"/>
    </source>
</evidence>
<gene>
    <name evidence="16" type="ORF">A8135_00325</name>
</gene>
<dbReference type="NCBIfam" id="TIGR00701">
    <property type="entry name" value="protoporphyrinogen oxidase HemJ"/>
    <property type="match status" value="1"/>
</dbReference>
<evidence type="ECO:0000256" key="3">
    <source>
        <dbReference type="ARBA" id="ARBA00006501"/>
    </source>
</evidence>
<evidence type="ECO:0000313" key="17">
    <source>
        <dbReference type="Proteomes" id="UP000093336"/>
    </source>
</evidence>
<evidence type="ECO:0000256" key="14">
    <source>
        <dbReference type="HAMAP-Rule" id="MF_02239"/>
    </source>
</evidence>
<feature type="transmembrane region" description="Helical" evidence="14">
    <location>
        <begin position="6"/>
        <end position="27"/>
    </location>
</feature>
<comment type="function">
    <text evidence="14 15">Catalyzes the oxidation of protoporphyrinogen IX to protoporphyrin IX.</text>
</comment>
<evidence type="ECO:0000256" key="10">
    <source>
        <dbReference type="ARBA" id="ARBA00023002"/>
    </source>
</evidence>
<keyword evidence="10 14" id="KW-0560">Oxidoreductase</keyword>
<dbReference type="InterPro" id="IPR005265">
    <property type="entry name" value="HemJ-like"/>
</dbReference>
<evidence type="ECO:0000256" key="6">
    <source>
        <dbReference type="ARBA" id="ARBA00022617"/>
    </source>
</evidence>
<evidence type="ECO:0000256" key="12">
    <source>
        <dbReference type="ARBA" id="ARBA00023136"/>
    </source>
</evidence>
<evidence type="ECO:0000256" key="15">
    <source>
        <dbReference type="PIRNR" id="PIRNR004638"/>
    </source>
</evidence>
<evidence type="ECO:0000256" key="13">
    <source>
        <dbReference type="ARBA" id="ARBA00048390"/>
    </source>
</evidence>
<reference evidence="16 17" key="1">
    <citation type="submission" date="2016-05" db="EMBL/GenBank/DDBJ databases">
        <authorList>
            <person name="Prochazka B."/>
            <person name="Indra A."/>
            <person name="Hasenberger P."/>
            <person name="Blaschitz M."/>
            <person name="Wagner L."/>
            <person name="Wewalka G."/>
            <person name="Sorschag S."/>
            <person name="Schmid D."/>
            <person name="Ruppitsch W."/>
        </authorList>
    </citation>
    <scope>NUCLEOTIDE SEQUENCE [LARGE SCALE GENOMIC DNA]</scope>
    <source>
        <strain evidence="16 17">974010_12</strain>
    </source>
</reference>
<keyword evidence="11 14" id="KW-0408">Iron</keyword>
<feature type="binding site" description="axial binding residue" evidence="14">
    <location>
        <position position="84"/>
    </location>
    <ligand>
        <name>heme</name>
        <dbReference type="ChEBI" id="CHEBI:30413"/>
    </ligand>
    <ligandPart>
        <name>Fe</name>
        <dbReference type="ChEBI" id="CHEBI:18248"/>
    </ligandPart>
</feature>
<comment type="pathway">
    <text evidence="2 14 15">Porphyrin-containing compound metabolism; protoporphyrin-IX biosynthesis; protoporphyrin-IX from protoporphyrinogen-IX: step 1/1.</text>
</comment>
<dbReference type="PIRSF" id="PIRSF004638">
    <property type="entry name" value="UCP004638"/>
    <property type="match status" value="1"/>
</dbReference>
<dbReference type="PANTHER" id="PTHR40255:SF1">
    <property type="entry name" value="PROTOPORPHYRINOGEN IX OXIDASE"/>
    <property type="match status" value="1"/>
</dbReference>
<evidence type="ECO:0000256" key="5">
    <source>
        <dbReference type="ARBA" id="ARBA00022475"/>
    </source>
</evidence>
<keyword evidence="8 14" id="KW-0479">Metal-binding</keyword>
<evidence type="ECO:0000256" key="7">
    <source>
        <dbReference type="ARBA" id="ARBA00022692"/>
    </source>
</evidence>
<keyword evidence="6 14" id="KW-0349">Heme</keyword>
<accession>A0ABX2XV54</accession>
<keyword evidence="7 14" id="KW-0812">Transmembrane</keyword>
<proteinExistence type="inferred from homology"/>
<keyword evidence="17" id="KW-1185">Reference proteome</keyword>
<comment type="caution">
    <text evidence="16">The sequence shown here is derived from an EMBL/GenBank/DDBJ whole genome shotgun (WGS) entry which is preliminary data.</text>
</comment>
<dbReference type="EMBL" id="LYOZ01000010">
    <property type="protein sequence ID" value="OCH98523.1"/>
    <property type="molecule type" value="Genomic_DNA"/>
</dbReference>
<sequence>MLTIKAFHIIAMVAWFAGLFYLPRLFVYHAQATDTISIERFKVMERRLYYGITWPAAIITTILGLTLILFNPSYYLKAGWMHAKLGLVALLWVYHLTCGHFRRLFAREKNTNSSKFYRVFNELPTLFLMAIVLLVVLKPF</sequence>
<organism evidence="16 17">
    <name type="scientific">Legionella jamestowniensis</name>
    <dbReference type="NCBI Taxonomy" id="455"/>
    <lineage>
        <taxon>Bacteria</taxon>
        <taxon>Pseudomonadati</taxon>
        <taxon>Pseudomonadota</taxon>
        <taxon>Gammaproteobacteria</taxon>
        <taxon>Legionellales</taxon>
        <taxon>Legionellaceae</taxon>
        <taxon>Legionella</taxon>
    </lineage>
</organism>
<feature type="binding site" description="axial binding residue" evidence="14">
    <location>
        <position position="8"/>
    </location>
    <ligand>
        <name>heme</name>
        <dbReference type="ChEBI" id="CHEBI:30413"/>
    </ligand>
    <ligandPart>
        <name>Fe</name>
        <dbReference type="ChEBI" id="CHEBI:18248"/>
    </ligandPart>
</feature>
<protein>
    <recommendedName>
        <fullName evidence="4 14">Protoporphyrinogen IX oxidase</fullName>
        <shortName evidence="14">PPO</shortName>
        <ecNumber evidence="14 15">1.3.99.-</ecNumber>
    </recommendedName>
</protein>
<keyword evidence="12 14" id="KW-0472">Membrane</keyword>
<dbReference type="RefSeq" id="WP_058450249.1">
    <property type="nucleotide sequence ID" value="NZ_CAAAJF010000011.1"/>
</dbReference>
<dbReference type="Pfam" id="PF03653">
    <property type="entry name" value="UPF0093"/>
    <property type="match status" value="1"/>
</dbReference>
<feature type="transmembrane region" description="Helical" evidence="14">
    <location>
        <begin position="48"/>
        <end position="69"/>
    </location>
</feature>
<evidence type="ECO:0000256" key="1">
    <source>
        <dbReference type="ARBA" id="ARBA00004651"/>
    </source>
</evidence>
<evidence type="ECO:0000256" key="11">
    <source>
        <dbReference type="ARBA" id="ARBA00023004"/>
    </source>
</evidence>